<name>A0A7J2TI87_ARCFL</name>
<sequence length="108" mass="12045">MARKALLAFMAFLAIAVATLYHSSFSTLTPSDLIKMKEAYGVAVQGRVEGVFFENGLTHFYISDDLSKVRAVYDGLIDSKEIIAIGDWKGEIFYVRDILKKCHTEYGG</sequence>
<evidence type="ECO:0008006" key="2">
    <source>
        <dbReference type="Google" id="ProtNLM"/>
    </source>
</evidence>
<dbReference type="GO" id="GO:0005886">
    <property type="term" value="C:plasma membrane"/>
    <property type="evidence" value="ECO:0007669"/>
    <property type="project" value="InterPro"/>
</dbReference>
<dbReference type="EMBL" id="DSLA01000034">
    <property type="protein sequence ID" value="HEH34906.1"/>
    <property type="molecule type" value="Genomic_DNA"/>
</dbReference>
<proteinExistence type="predicted"/>
<accession>A0A7J2TI87</accession>
<evidence type="ECO:0000313" key="1">
    <source>
        <dbReference type="EMBL" id="HEH34906.1"/>
    </source>
</evidence>
<dbReference type="GO" id="GO:0017004">
    <property type="term" value="P:cytochrome complex assembly"/>
    <property type="evidence" value="ECO:0007669"/>
    <property type="project" value="InterPro"/>
</dbReference>
<protein>
    <recommendedName>
        <fullName evidence="2">Cytochrome c maturation protein CcmE</fullName>
    </recommendedName>
</protein>
<dbReference type="AlphaFoldDB" id="A0A7J2TI87"/>
<gene>
    <name evidence="1" type="ORF">ENP88_01870</name>
</gene>
<comment type="caution">
    <text evidence="1">The sequence shown here is derived from an EMBL/GenBank/DDBJ whole genome shotgun (WGS) entry which is preliminary data.</text>
</comment>
<dbReference type="SUPFAM" id="SSF82093">
    <property type="entry name" value="Heme chaperone CcmE"/>
    <property type="match status" value="1"/>
</dbReference>
<dbReference type="GO" id="GO:0017003">
    <property type="term" value="P:protein-heme linkage"/>
    <property type="evidence" value="ECO:0007669"/>
    <property type="project" value="InterPro"/>
</dbReference>
<dbReference type="InterPro" id="IPR036127">
    <property type="entry name" value="CcmE-like_sf"/>
</dbReference>
<organism evidence="1">
    <name type="scientific">Archaeoglobus fulgidus</name>
    <dbReference type="NCBI Taxonomy" id="2234"/>
    <lineage>
        <taxon>Archaea</taxon>
        <taxon>Methanobacteriati</taxon>
        <taxon>Methanobacteriota</taxon>
        <taxon>Archaeoglobi</taxon>
        <taxon>Archaeoglobales</taxon>
        <taxon>Archaeoglobaceae</taxon>
        <taxon>Archaeoglobus</taxon>
    </lineage>
</organism>
<reference evidence="1" key="1">
    <citation type="journal article" date="2020" name="mSystems">
        <title>Genome- and Community-Level Interaction Insights into Carbon Utilization and Element Cycling Functions of Hydrothermarchaeota in Hydrothermal Sediment.</title>
        <authorList>
            <person name="Zhou Z."/>
            <person name="Liu Y."/>
            <person name="Xu W."/>
            <person name="Pan J."/>
            <person name="Luo Z.H."/>
            <person name="Li M."/>
        </authorList>
    </citation>
    <scope>NUCLEOTIDE SEQUENCE [LARGE SCALE GENOMIC DNA]</scope>
    <source>
        <strain evidence="1">SpSt-26</strain>
    </source>
</reference>